<accession>A0A9D2JXE5</accession>
<dbReference type="PROSITE" id="PS51354">
    <property type="entry name" value="GLUTAREDOXIN_2"/>
    <property type="match status" value="1"/>
</dbReference>
<dbReference type="AlphaFoldDB" id="A0A9D2JXE5"/>
<comment type="caution">
    <text evidence="2">The sequence shown here is derived from an EMBL/GenBank/DDBJ whole genome shotgun (WGS) entry which is preliminary data.</text>
</comment>
<reference evidence="2" key="2">
    <citation type="submission" date="2021-04" db="EMBL/GenBank/DDBJ databases">
        <authorList>
            <person name="Gilroy R."/>
        </authorList>
    </citation>
    <scope>NUCLEOTIDE SEQUENCE</scope>
    <source>
        <strain evidence="2">CHK169-4300</strain>
    </source>
</reference>
<dbReference type="InterPro" id="IPR002109">
    <property type="entry name" value="Glutaredoxin"/>
</dbReference>
<reference evidence="2" key="1">
    <citation type="journal article" date="2021" name="PeerJ">
        <title>Extensive microbial diversity within the chicken gut microbiome revealed by metagenomics and culture.</title>
        <authorList>
            <person name="Gilroy R."/>
            <person name="Ravi A."/>
            <person name="Getino M."/>
            <person name="Pursley I."/>
            <person name="Horton D.L."/>
            <person name="Alikhan N.F."/>
            <person name="Baker D."/>
            <person name="Gharbi K."/>
            <person name="Hall N."/>
            <person name="Watson M."/>
            <person name="Adriaenssens E.M."/>
            <person name="Foster-Nyarko E."/>
            <person name="Jarju S."/>
            <person name="Secka A."/>
            <person name="Antonio M."/>
            <person name="Oren A."/>
            <person name="Chaudhuri R.R."/>
            <person name="La Ragione R."/>
            <person name="Hildebrand F."/>
            <person name="Pallen M.J."/>
        </authorList>
    </citation>
    <scope>NUCLEOTIDE SEQUENCE</scope>
    <source>
        <strain evidence="2">CHK169-4300</strain>
    </source>
</reference>
<dbReference type="PANTHER" id="PTHR34386:SF1">
    <property type="entry name" value="GLUTAREDOXIN-LIKE PROTEIN NRDH"/>
    <property type="match status" value="1"/>
</dbReference>
<dbReference type="Gene3D" id="3.40.30.10">
    <property type="entry name" value="Glutaredoxin"/>
    <property type="match status" value="1"/>
</dbReference>
<dbReference type="GO" id="GO:0009055">
    <property type="term" value="F:electron transfer activity"/>
    <property type="evidence" value="ECO:0007669"/>
    <property type="project" value="TreeGrafter"/>
</dbReference>
<dbReference type="InterPro" id="IPR036249">
    <property type="entry name" value="Thioredoxin-like_sf"/>
</dbReference>
<dbReference type="EMBL" id="DXAZ01000049">
    <property type="protein sequence ID" value="HIZ70821.1"/>
    <property type="molecule type" value="Genomic_DNA"/>
</dbReference>
<dbReference type="GO" id="GO:0045454">
    <property type="term" value="P:cell redox homeostasis"/>
    <property type="evidence" value="ECO:0007669"/>
    <property type="project" value="TreeGrafter"/>
</dbReference>
<dbReference type="PANTHER" id="PTHR34386">
    <property type="entry name" value="GLUTAREDOXIN"/>
    <property type="match status" value="1"/>
</dbReference>
<evidence type="ECO:0000313" key="2">
    <source>
        <dbReference type="EMBL" id="HIZ70821.1"/>
    </source>
</evidence>
<name>A0A9D2JXE5_9LACT</name>
<evidence type="ECO:0000259" key="1">
    <source>
        <dbReference type="Pfam" id="PF00462"/>
    </source>
</evidence>
<dbReference type="Proteomes" id="UP000824106">
    <property type="component" value="Unassembled WGS sequence"/>
</dbReference>
<dbReference type="InterPro" id="IPR051548">
    <property type="entry name" value="Grx-like_ET"/>
</dbReference>
<protein>
    <submittedName>
        <fullName evidence="2">Glutaredoxin family protein</fullName>
    </submittedName>
</protein>
<gene>
    <name evidence="2" type="ORF">H9808_03510</name>
</gene>
<feature type="domain" description="Glutaredoxin" evidence="1">
    <location>
        <begin position="3"/>
        <end position="59"/>
    </location>
</feature>
<proteinExistence type="predicted"/>
<dbReference type="CDD" id="cd02976">
    <property type="entry name" value="NrdH"/>
    <property type="match status" value="1"/>
</dbReference>
<evidence type="ECO:0000313" key="3">
    <source>
        <dbReference type="Proteomes" id="UP000824106"/>
    </source>
</evidence>
<dbReference type="SUPFAM" id="SSF52833">
    <property type="entry name" value="Thioredoxin-like"/>
    <property type="match status" value="1"/>
</dbReference>
<sequence>MSITVYSKSGCPECTFTKKYLESENIAYEEKRVDLNDNYMEEVILLGYRTLPVVKINEEETFTGYRPERLENLVLEWQR</sequence>
<organism evidence="2 3">
    <name type="scientific">Candidatus Atopostipes pullistercoris</name>
    <dbReference type="NCBI Taxonomy" id="2838467"/>
    <lineage>
        <taxon>Bacteria</taxon>
        <taxon>Bacillati</taxon>
        <taxon>Bacillota</taxon>
        <taxon>Bacilli</taxon>
        <taxon>Lactobacillales</taxon>
        <taxon>Carnobacteriaceae</taxon>
        <taxon>Atopostipes</taxon>
    </lineage>
</organism>
<dbReference type="Pfam" id="PF00462">
    <property type="entry name" value="Glutaredoxin"/>
    <property type="match status" value="1"/>
</dbReference>